<feature type="chain" id="PRO_5045601454" evidence="1">
    <location>
        <begin position="24"/>
        <end position="132"/>
    </location>
</feature>
<dbReference type="Proteomes" id="UP001200557">
    <property type="component" value="Unassembled WGS sequence"/>
</dbReference>
<dbReference type="EMBL" id="JAKGAQ010000003">
    <property type="protein sequence ID" value="MCF2872122.1"/>
    <property type="molecule type" value="Genomic_DNA"/>
</dbReference>
<organism evidence="2 3">
    <name type="scientific">Octadecabacter dasysiphoniae</name>
    <dbReference type="NCBI Taxonomy" id="2909341"/>
    <lineage>
        <taxon>Bacteria</taxon>
        <taxon>Pseudomonadati</taxon>
        <taxon>Pseudomonadota</taxon>
        <taxon>Alphaproteobacteria</taxon>
        <taxon>Rhodobacterales</taxon>
        <taxon>Roseobacteraceae</taxon>
        <taxon>Octadecabacter</taxon>
    </lineage>
</organism>
<comment type="caution">
    <text evidence="2">The sequence shown here is derived from an EMBL/GenBank/DDBJ whole genome shotgun (WGS) entry which is preliminary data.</text>
</comment>
<name>A0ABS9CZA5_9RHOB</name>
<dbReference type="RefSeq" id="WP_235226446.1">
    <property type="nucleotide sequence ID" value="NZ_JAKGAQ010000003.1"/>
</dbReference>
<proteinExistence type="predicted"/>
<protein>
    <submittedName>
        <fullName evidence="2">DUF5333 domain-containing protein</fullName>
    </submittedName>
</protein>
<sequence length="132" mass="14134">MTSLKHTLSAAILGAFFAVPAVANPANVTFVTEGIINAGMAVELDDNCNEVSVRMIRGLNFLQGLKSHLRNLGYSNADIDAFIDNDAEKDRLEAIARQRLSDLGVVVGDASTYCAVARGQIAQDTQIGQLLR</sequence>
<evidence type="ECO:0000313" key="3">
    <source>
        <dbReference type="Proteomes" id="UP001200557"/>
    </source>
</evidence>
<reference evidence="2 3" key="1">
    <citation type="submission" date="2022-01" db="EMBL/GenBank/DDBJ databases">
        <title>Octadecabacter sp. nov., isolated from a marine alga.</title>
        <authorList>
            <person name="Jin M.S."/>
            <person name="Kim H.M."/>
            <person name="Han D.M."/>
            <person name="Jung J.J."/>
            <person name="Jeon C.O."/>
        </authorList>
    </citation>
    <scope>NUCLEOTIDE SEQUENCE [LARGE SCALE GENOMIC DNA]</scope>
    <source>
        <strain evidence="2 3">G9-8</strain>
    </source>
</reference>
<gene>
    <name evidence="2" type="ORF">L0664_13685</name>
</gene>
<feature type="signal peptide" evidence="1">
    <location>
        <begin position="1"/>
        <end position="23"/>
    </location>
</feature>
<accession>A0ABS9CZA5</accession>
<keyword evidence="3" id="KW-1185">Reference proteome</keyword>
<evidence type="ECO:0000256" key="1">
    <source>
        <dbReference type="SAM" id="SignalP"/>
    </source>
</evidence>
<evidence type="ECO:0000313" key="2">
    <source>
        <dbReference type="EMBL" id="MCF2872122.1"/>
    </source>
</evidence>
<dbReference type="Pfam" id="PF17267">
    <property type="entry name" value="DUF5333"/>
    <property type="match status" value="1"/>
</dbReference>
<keyword evidence="1" id="KW-0732">Signal</keyword>
<dbReference type="InterPro" id="IPR020349">
    <property type="entry name" value="Uncharacterised_14.7kDa"/>
</dbReference>